<proteinExistence type="predicted"/>
<protein>
    <submittedName>
        <fullName evidence="1">Uncharacterized protein</fullName>
    </submittedName>
</protein>
<organism evidence="1 2">
    <name type="scientific">Phyllostomus discolor</name>
    <name type="common">pale spear-nosed bat</name>
    <dbReference type="NCBI Taxonomy" id="89673"/>
    <lineage>
        <taxon>Eukaryota</taxon>
        <taxon>Metazoa</taxon>
        <taxon>Chordata</taxon>
        <taxon>Craniata</taxon>
        <taxon>Vertebrata</taxon>
        <taxon>Euteleostomi</taxon>
        <taxon>Mammalia</taxon>
        <taxon>Eutheria</taxon>
        <taxon>Laurasiatheria</taxon>
        <taxon>Chiroptera</taxon>
        <taxon>Yangochiroptera</taxon>
        <taxon>Phyllostomidae</taxon>
        <taxon>Phyllostominae</taxon>
        <taxon>Phyllostomus</taxon>
    </lineage>
</organism>
<evidence type="ECO:0000313" key="1">
    <source>
        <dbReference type="EMBL" id="KAF6109568.1"/>
    </source>
</evidence>
<dbReference type="Proteomes" id="UP000664940">
    <property type="component" value="Unassembled WGS sequence"/>
</dbReference>
<name>A0A834ADJ5_9CHIR</name>
<comment type="caution">
    <text evidence="1">The sequence shown here is derived from an EMBL/GenBank/DDBJ whole genome shotgun (WGS) entry which is preliminary data.</text>
</comment>
<dbReference type="EMBL" id="JABVXQ010000005">
    <property type="protein sequence ID" value="KAF6109568.1"/>
    <property type="molecule type" value="Genomic_DNA"/>
</dbReference>
<gene>
    <name evidence="1" type="ORF">HJG60_010836</name>
</gene>
<sequence length="127" mass="14048">MPAIVYNTGNVCGGRQDYSSLSFGTYNLQAWSASSLWRQVQQDPSALEEGRSEKTPEKLTFKQIVVEQVGIRRRVLGTEGAACSKPGVRASIQVRTGLPANGLRQGLGAGSLLREVIPERRMRMWRK</sequence>
<evidence type="ECO:0000313" key="2">
    <source>
        <dbReference type="Proteomes" id="UP000664940"/>
    </source>
</evidence>
<accession>A0A834ADJ5</accession>
<reference evidence="1 2" key="1">
    <citation type="journal article" date="2020" name="Nature">
        <title>Six reference-quality genomes reveal evolution of bat adaptations.</title>
        <authorList>
            <person name="Jebb D."/>
            <person name="Huang Z."/>
            <person name="Pippel M."/>
            <person name="Hughes G.M."/>
            <person name="Lavrichenko K."/>
            <person name="Devanna P."/>
            <person name="Winkler S."/>
            <person name="Jermiin L.S."/>
            <person name="Skirmuntt E.C."/>
            <person name="Katzourakis A."/>
            <person name="Burkitt-Gray L."/>
            <person name="Ray D.A."/>
            <person name="Sullivan K.A.M."/>
            <person name="Roscito J.G."/>
            <person name="Kirilenko B.M."/>
            <person name="Davalos L.M."/>
            <person name="Corthals A.P."/>
            <person name="Power M.L."/>
            <person name="Jones G."/>
            <person name="Ransome R.D."/>
            <person name="Dechmann D.K.N."/>
            <person name="Locatelli A.G."/>
            <person name="Puechmaille S.J."/>
            <person name="Fedrigo O."/>
            <person name="Jarvis E.D."/>
            <person name="Hiller M."/>
            <person name="Vernes S.C."/>
            <person name="Myers E.W."/>
            <person name="Teeling E.C."/>
        </authorList>
    </citation>
    <scope>NUCLEOTIDE SEQUENCE [LARGE SCALE GENOMIC DNA]</scope>
    <source>
        <strain evidence="1">Bat1K_MPI-CBG_1</strain>
    </source>
</reference>
<dbReference type="AlphaFoldDB" id="A0A834ADJ5"/>